<proteinExistence type="predicted"/>
<evidence type="ECO:0000313" key="2">
    <source>
        <dbReference type="Proteomes" id="UP001054837"/>
    </source>
</evidence>
<reference evidence="1 2" key="1">
    <citation type="submission" date="2021-06" db="EMBL/GenBank/DDBJ databases">
        <title>Caerostris darwini draft genome.</title>
        <authorList>
            <person name="Kono N."/>
            <person name="Arakawa K."/>
        </authorList>
    </citation>
    <scope>NUCLEOTIDE SEQUENCE [LARGE SCALE GENOMIC DNA]</scope>
</reference>
<name>A0AAV4TWC0_9ARAC</name>
<dbReference type="AlphaFoldDB" id="A0AAV4TWC0"/>
<gene>
    <name evidence="1" type="ORF">CDAR_454601</name>
</gene>
<organism evidence="1 2">
    <name type="scientific">Caerostris darwini</name>
    <dbReference type="NCBI Taxonomy" id="1538125"/>
    <lineage>
        <taxon>Eukaryota</taxon>
        <taxon>Metazoa</taxon>
        <taxon>Ecdysozoa</taxon>
        <taxon>Arthropoda</taxon>
        <taxon>Chelicerata</taxon>
        <taxon>Arachnida</taxon>
        <taxon>Araneae</taxon>
        <taxon>Araneomorphae</taxon>
        <taxon>Entelegynae</taxon>
        <taxon>Araneoidea</taxon>
        <taxon>Araneidae</taxon>
        <taxon>Caerostris</taxon>
    </lineage>
</organism>
<comment type="caution">
    <text evidence="1">The sequence shown here is derived from an EMBL/GenBank/DDBJ whole genome shotgun (WGS) entry which is preliminary data.</text>
</comment>
<protein>
    <submittedName>
        <fullName evidence="1">Uncharacterized protein</fullName>
    </submittedName>
</protein>
<dbReference type="Proteomes" id="UP001054837">
    <property type="component" value="Unassembled WGS sequence"/>
</dbReference>
<dbReference type="EMBL" id="BPLQ01010387">
    <property type="protein sequence ID" value="GIY50419.1"/>
    <property type="molecule type" value="Genomic_DNA"/>
</dbReference>
<keyword evidence="2" id="KW-1185">Reference proteome</keyword>
<evidence type="ECO:0000313" key="1">
    <source>
        <dbReference type="EMBL" id="GIY50419.1"/>
    </source>
</evidence>
<accession>A0AAV4TWC0</accession>
<sequence length="127" mass="14542">MGRANQKIGPIISSLIPTIYLAKQKIKHRVHIRHLNSTQRISRETTKSVSGNILTATSTERKQQGHLSLRIGYYFSPSYLPIARTSHATWIQSCYKKRQFEDRPVNRGQQVACRVWFMDSVLGGSTR</sequence>